<dbReference type="OrthoDB" id="9813151at2"/>
<evidence type="ECO:0000256" key="1">
    <source>
        <dbReference type="ARBA" id="ARBA00000085"/>
    </source>
</evidence>
<evidence type="ECO:0000256" key="8">
    <source>
        <dbReference type="ARBA" id="ARBA00022777"/>
    </source>
</evidence>
<dbReference type="GO" id="GO:0005886">
    <property type="term" value="C:plasma membrane"/>
    <property type="evidence" value="ECO:0007669"/>
    <property type="project" value="UniProtKB-SubCell"/>
</dbReference>
<dbReference type="Pfam" id="PF00512">
    <property type="entry name" value="HisKA"/>
    <property type="match status" value="1"/>
</dbReference>
<dbReference type="PRINTS" id="PR00344">
    <property type="entry name" value="BCTRLSENSOR"/>
</dbReference>
<dbReference type="SMART" id="SM00387">
    <property type="entry name" value="HATPase_c"/>
    <property type="match status" value="1"/>
</dbReference>
<dbReference type="GO" id="GO:0000155">
    <property type="term" value="F:phosphorelay sensor kinase activity"/>
    <property type="evidence" value="ECO:0007669"/>
    <property type="project" value="InterPro"/>
</dbReference>
<dbReference type="Gene3D" id="3.30.450.20">
    <property type="entry name" value="PAS domain"/>
    <property type="match status" value="1"/>
</dbReference>
<dbReference type="CDD" id="cd00082">
    <property type="entry name" value="HisKA"/>
    <property type="match status" value="1"/>
</dbReference>
<dbReference type="EC" id="2.7.13.3" evidence="3"/>
<keyword evidence="11 12" id="KW-0472">Membrane</keyword>
<dbReference type="SUPFAM" id="SSF47384">
    <property type="entry name" value="Homodimeric domain of signal transducing histidine kinase"/>
    <property type="match status" value="1"/>
</dbReference>
<comment type="subcellular location">
    <subcellularLocation>
        <location evidence="2">Cell membrane</location>
    </subcellularLocation>
</comment>
<keyword evidence="7" id="KW-0547">Nucleotide-binding</keyword>
<accession>A0A1H8E9X7</accession>
<dbReference type="InterPro" id="IPR036890">
    <property type="entry name" value="HATPase_C_sf"/>
</dbReference>
<keyword evidence="9" id="KW-0067">ATP-binding</keyword>
<dbReference type="STRING" id="215200.SAMN05216454_10150"/>
<dbReference type="Gene3D" id="1.10.287.130">
    <property type="match status" value="1"/>
</dbReference>
<keyword evidence="4" id="KW-1003">Cell membrane</keyword>
<keyword evidence="12" id="KW-1133">Transmembrane helix</keyword>
<keyword evidence="10" id="KW-0902">Two-component regulatory system</keyword>
<dbReference type="AlphaFoldDB" id="A0A1H8E9X7"/>
<dbReference type="FunFam" id="3.30.565.10:FF:000023">
    <property type="entry name" value="PAS domain-containing sensor histidine kinase"/>
    <property type="match status" value="1"/>
</dbReference>
<dbReference type="GO" id="GO:0016036">
    <property type="term" value="P:cellular response to phosphate starvation"/>
    <property type="evidence" value="ECO:0007669"/>
    <property type="project" value="TreeGrafter"/>
</dbReference>
<evidence type="ECO:0000256" key="12">
    <source>
        <dbReference type="SAM" id="Phobius"/>
    </source>
</evidence>
<evidence type="ECO:0000256" key="9">
    <source>
        <dbReference type="ARBA" id="ARBA00022840"/>
    </source>
</evidence>
<dbReference type="FunFam" id="1.10.287.130:FF:000008">
    <property type="entry name" value="Two-component sensor histidine kinase"/>
    <property type="match status" value="1"/>
</dbReference>
<protein>
    <recommendedName>
        <fullName evidence="3">histidine kinase</fullName>
        <ecNumber evidence="3">2.7.13.3</ecNumber>
    </recommendedName>
</protein>
<comment type="catalytic activity">
    <reaction evidence="1">
        <text>ATP + protein L-histidine = ADP + protein N-phospho-L-histidine.</text>
        <dbReference type="EC" id="2.7.13.3"/>
    </reaction>
</comment>
<dbReference type="GO" id="GO:0004721">
    <property type="term" value="F:phosphoprotein phosphatase activity"/>
    <property type="evidence" value="ECO:0007669"/>
    <property type="project" value="TreeGrafter"/>
</dbReference>
<evidence type="ECO:0000313" key="15">
    <source>
        <dbReference type="Proteomes" id="UP000199512"/>
    </source>
</evidence>
<keyword evidence="12" id="KW-0812">Transmembrane</keyword>
<evidence type="ECO:0000256" key="10">
    <source>
        <dbReference type="ARBA" id="ARBA00023012"/>
    </source>
</evidence>
<evidence type="ECO:0000256" key="11">
    <source>
        <dbReference type="ARBA" id="ARBA00023136"/>
    </source>
</evidence>
<dbReference type="Pfam" id="PF02518">
    <property type="entry name" value="HATPase_c"/>
    <property type="match status" value="1"/>
</dbReference>
<organism evidence="14 15">
    <name type="scientific">Peptostreptococcus russellii</name>
    <dbReference type="NCBI Taxonomy" id="215200"/>
    <lineage>
        <taxon>Bacteria</taxon>
        <taxon>Bacillati</taxon>
        <taxon>Bacillota</taxon>
        <taxon>Clostridia</taxon>
        <taxon>Peptostreptococcales</taxon>
        <taxon>Peptostreptococcaceae</taxon>
        <taxon>Peptostreptococcus</taxon>
    </lineage>
</organism>
<dbReference type="EMBL" id="FODF01000001">
    <property type="protein sequence ID" value="SEN16361.1"/>
    <property type="molecule type" value="Genomic_DNA"/>
</dbReference>
<dbReference type="Proteomes" id="UP000199512">
    <property type="component" value="Unassembled WGS sequence"/>
</dbReference>
<dbReference type="InterPro" id="IPR000014">
    <property type="entry name" value="PAS"/>
</dbReference>
<dbReference type="Gene3D" id="3.30.565.10">
    <property type="entry name" value="Histidine kinase-like ATPase, C-terminal domain"/>
    <property type="match status" value="1"/>
</dbReference>
<dbReference type="InterPro" id="IPR004358">
    <property type="entry name" value="Sig_transdc_His_kin-like_C"/>
</dbReference>
<keyword evidence="15" id="KW-1185">Reference proteome</keyword>
<name>A0A1H8E9X7_9FIRM</name>
<evidence type="ECO:0000256" key="3">
    <source>
        <dbReference type="ARBA" id="ARBA00012438"/>
    </source>
</evidence>
<keyword evidence="5" id="KW-0597">Phosphoprotein</keyword>
<proteinExistence type="predicted"/>
<dbReference type="InterPro" id="IPR050351">
    <property type="entry name" value="BphY/WalK/GraS-like"/>
</dbReference>
<dbReference type="GO" id="GO:0005524">
    <property type="term" value="F:ATP binding"/>
    <property type="evidence" value="ECO:0007669"/>
    <property type="project" value="UniProtKB-KW"/>
</dbReference>
<dbReference type="PANTHER" id="PTHR45453">
    <property type="entry name" value="PHOSPHATE REGULON SENSOR PROTEIN PHOR"/>
    <property type="match status" value="1"/>
</dbReference>
<dbReference type="SMART" id="SM00091">
    <property type="entry name" value="PAS"/>
    <property type="match status" value="1"/>
</dbReference>
<keyword evidence="8 14" id="KW-0418">Kinase</keyword>
<dbReference type="RefSeq" id="WP_091972935.1">
    <property type="nucleotide sequence ID" value="NZ_FODF01000001.1"/>
</dbReference>
<dbReference type="PROSITE" id="PS50109">
    <property type="entry name" value="HIS_KIN"/>
    <property type="match status" value="1"/>
</dbReference>
<evidence type="ECO:0000256" key="5">
    <source>
        <dbReference type="ARBA" id="ARBA00022553"/>
    </source>
</evidence>
<dbReference type="SUPFAM" id="SSF55874">
    <property type="entry name" value="ATPase domain of HSP90 chaperone/DNA topoisomerase II/histidine kinase"/>
    <property type="match status" value="1"/>
</dbReference>
<feature type="transmembrane region" description="Helical" evidence="12">
    <location>
        <begin position="6"/>
        <end position="23"/>
    </location>
</feature>
<dbReference type="PANTHER" id="PTHR45453:SF1">
    <property type="entry name" value="PHOSPHATE REGULON SENSOR PROTEIN PHOR"/>
    <property type="match status" value="1"/>
</dbReference>
<evidence type="ECO:0000256" key="2">
    <source>
        <dbReference type="ARBA" id="ARBA00004236"/>
    </source>
</evidence>
<evidence type="ECO:0000256" key="6">
    <source>
        <dbReference type="ARBA" id="ARBA00022679"/>
    </source>
</evidence>
<dbReference type="CDD" id="cd00075">
    <property type="entry name" value="HATPase"/>
    <property type="match status" value="1"/>
</dbReference>
<dbReference type="InterPro" id="IPR003594">
    <property type="entry name" value="HATPase_dom"/>
</dbReference>
<evidence type="ECO:0000256" key="7">
    <source>
        <dbReference type="ARBA" id="ARBA00022741"/>
    </source>
</evidence>
<evidence type="ECO:0000313" key="14">
    <source>
        <dbReference type="EMBL" id="SEN16361.1"/>
    </source>
</evidence>
<dbReference type="CDD" id="cd00130">
    <property type="entry name" value="PAS"/>
    <property type="match status" value="1"/>
</dbReference>
<dbReference type="InterPro" id="IPR003661">
    <property type="entry name" value="HisK_dim/P_dom"/>
</dbReference>
<feature type="domain" description="Histidine kinase" evidence="13">
    <location>
        <begin position="209"/>
        <end position="432"/>
    </location>
</feature>
<evidence type="ECO:0000259" key="13">
    <source>
        <dbReference type="PROSITE" id="PS50109"/>
    </source>
</evidence>
<evidence type="ECO:0000256" key="4">
    <source>
        <dbReference type="ARBA" id="ARBA00022475"/>
    </source>
</evidence>
<dbReference type="SMART" id="SM00388">
    <property type="entry name" value="HisKA"/>
    <property type="match status" value="1"/>
</dbReference>
<reference evidence="14 15" key="1">
    <citation type="submission" date="2016-10" db="EMBL/GenBank/DDBJ databases">
        <authorList>
            <person name="de Groot N.N."/>
        </authorList>
    </citation>
    <scope>NUCLEOTIDE SEQUENCE [LARGE SCALE GENOMIC DNA]</scope>
    <source>
        <strain evidence="14 15">Calf135</strain>
    </source>
</reference>
<dbReference type="InterPro" id="IPR005467">
    <property type="entry name" value="His_kinase_dom"/>
</dbReference>
<gene>
    <name evidence="14" type="ORF">SAMN05216454_10150</name>
</gene>
<keyword evidence="6" id="KW-0808">Transferase</keyword>
<sequence length="442" mass="51318">MEKINHIITLLVILSWIAIVFLYKDIVNVKRFMHDVINSLKKVKKMEFNAKLSSSYYTEFNGFIGEYNEMVDILEKYFNQVEGKNIQLNSILKSVSNGILVVDISNKVFLINDKAKEYLDCPADLLVEHKSIYEVIKDKKILDFLRYNISSDTNISKEIKLENGKIYNIKIDPISMDSRKTILIASVVNIEDITERIKLENMRRDFAANVSHELKTPLTSIQGFVETLKENDETIEPEMRKRFLEIIENESYRLRILINDILLLSSIEGDEGLEFEWVDVKEVNERIFGILDKKSKKYGVDLICQYNMEENSQGEILLYTQKQYFKELIINLMTNGIKYNKSGGFVKVIYEEDEKNYYITVEDNGIGIDEEEKERIFERFYRVSKSRNKDIEGTGLGLAIVKHILISLGGNIELDSKIGEGSSFRISLPKNINTTYLHENRV</sequence>
<dbReference type="InterPro" id="IPR036097">
    <property type="entry name" value="HisK_dim/P_sf"/>
</dbReference>